<organism evidence="10 11">
    <name type="scientific">Macleaya cordata</name>
    <name type="common">Five-seeded plume-poppy</name>
    <name type="synonym">Bocconia cordata</name>
    <dbReference type="NCBI Taxonomy" id="56857"/>
    <lineage>
        <taxon>Eukaryota</taxon>
        <taxon>Viridiplantae</taxon>
        <taxon>Streptophyta</taxon>
        <taxon>Embryophyta</taxon>
        <taxon>Tracheophyta</taxon>
        <taxon>Spermatophyta</taxon>
        <taxon>Magnoliopsida</taxon>
        <taxon>Ranunculales</taxon>
        <taxon>Papaveraceae</taxon>
        <taxon>Papaveroideae</taxon>
        <taxon>Macleaya</taxon>
    </lineage>
</organism>
<evidence type="ECO:0000313" key="11">
    <source>
        <dbReference type="Proteomes" id="UP000195402"/>
    </source>
</evidence>
<sequence>MLVYFCCYLYIGLEFLLTIIAAITATLLNLEIEPLFDEPYLSTSLQDFWGRRWNLMVTNILRPTVYIPIRYISTVILGRKWGPLPAVFATFFASGFMHELIFFYLARVSPTWEVTLFFVLQGFCVALEILVKRAVNGRWRLHPVVSGPLTVGFVMVTGFWLFFPQLIRCETDVRISRELGALIEFVMDIGRTMQSIGISLKAIGVSST</sequence>
<comment type="similarity">
    <text evidence="2">Belongs to the wax synthase family.</text>
</comment>
<keyword evidence="4 8" id="KW-0812">Transmembrane</keyword>
<evidence type="ECO:0000256" key="2">
    <source>
        <dbReference type="ARBA" id="ARBA00007282"/>
    </source>
</evidence>
<evidence type="ECO:0000256" key="6">
    <source>
        <dbReference type="ARBA" id="ARBA00023136"/>
    </source>
</evidence>
<comment type="caution">
    <text evidence="10">The sequence shown here is derived from an EMBL/GenBank/DDBJ whole genome shotgun (WGS) entry which is preliminary data.</text>
</comment>
<dbReference type="OrthoDB" id="1077582at2759"/>
<reference evidence="10 11" key="1">
    <citation type="journal article" date="2017" name="Mol. Plant">
        <title>The Genome of Medicinal Plant Macleaya cordata Provides New Insights into Benzylisoquinoline Alkaloids Metabolism.</title>
        <authorList>
            <person name="Liu X."/>
            <person name="Liu Y."/>
            <person name="Huang P."/>
            <person name="Ma Y."/>
            <person name="Qing Z."/>
            <person name="Tang Q."/>
            <person name="Cao H."/>
            <person name="Cheng P."/>
            <person name="Zheng Y."/>
            <person name="Yuan Z."/>
            <person name="Zhou Y."/>
            <person name="Liu J."/>
            <person name="Tang Z."/>
            <person name="Zhuo Y."/>
            <person name="Zhang Y."/>
            <person name="Yu L."/>
            <person name="Huang J."/>
            <person name="Yang P."/>
            <person name="Peng Q."/>
            <person name="Zhang J."/>
            <person name="Jiang W."/>
            <person name="Zhang Z."/>
            <person name="Lin K."/>
            <person name="Ro D.K."/>
            <person name="Chen X."/>
            <person name="Xiong X."/>
            <person name="Shang Y."/>
            <person name="Huang S."/>
            <person name="Zeng J."/>
        </authorList>
    </citation>
    <scope>NUCLEOTIDE SEQUENCE [LARGE SCALE GENOMIC DNA]</scope>
    <source>
        <strain evidence="11">cv. BLH2017</strain>
        <tissue evidence="10">Root</tissue>
    </source>
</reference>
<feature type="transmembrane region" description="Helical" evidence="8">
    <location>
        <begin position="84"/>
        <end position="106"/>
    </location>
</feature>
<evidence type="ECO:0000259" key="9">
    <source>
        <dbReference type="Pfam" id="PF13813"/>
    </source>
</evidence>
<gene>
    <name evidence="10" type="ORF">BVC80_9087g52</name>
</gene>
<dbReference type="Pfam" id="PF13813">
    <property type="entry name" value="MBOAT_2"/>
    <property type="match status" value="1"/>
</dbReference>
<dbReference type="InParanoid" id="A0A200PQV6"/>
<dbReference type="InterPro" id="IPR032805">
    <property type="entry name" value="Wax_synthase_dom"/>
</dbReference>
<keyword evidence="3" id="KW-0808">Transferase</keyword>
<accession>A0A200PQV6</accession>
<keyword evidence="5 8" id="KW-1133">Transmembrane helix</keyword>
<evidence type="ECO:0000256" key="8">
    <source>
        <dbReference type="SAM" id="Phobius"/>
    </source>
</evidence>
<feature type="transmembrane region" description="Helical" evidence="8">
    <location>
        <begin position="143"/>
        <end position="163"/>
    </location>
</feature>
<dbReference type="STRING" id="56857.A0A200PQV6"/>
<comment type="subcellular location">
    <subcellularLocation>
        <location evidence="1">Membrane</location>
        <topology evidence="1">Multi-pass membrane protein</topology>
    </subcellularLocation>
</comment>
<dbReference type="AlphaFoldDB" id="A0A200PQV6"/>
<dbReference type="PANTHER" id="PTHR31595:SF72">
    <property type="entry name" value="ACYL-COA--STEROL O-ACYLTRANSFERASE 1-LIKE"/>
    <property type="match status" value="1"/>
</dbReference>
<evidence type="ECO:0000256" key="4">
    <source>
        <dbReference type="ARBA" id="ARBA00022692"/>
    </source>
</evidence>
<feature type="transmembrane region" description="Helical" evidence="8">
    <location>
        <begin position="7"/>
        <end position="32"/>
    </location>
</feature>
<dbReference type="InterPro" id="IPR044851">
    <property type="entry name" value="Wax_synthase"/>
</dbReference>
<evidence type="ECO:0000313" key="10">
    <source>
        <dbReference type="EMBL" id="OVA00558.1"/>
    </source>
</evidence>
<evidence type="ECO:0000256" key="3">
    <source>
        <dbReference type="ARBA" id="ARBA00022679"/>
    </source>
</evidence>
<protein>
    <recommendedName>
        <fullName evidence="9">Wax synthase domain-containing protein</fullName>
    </recommendedName>
</protein>
<dbReference type="Proteomes" id="UP000195402">
    <property type="component" value="Unassembled WGS sequence"/>
</dbReference>
<feature type="transmembrane region" description="Helical" evidence="8">
    <location>
        <begin position="112"/>
        <end position="131"/>
    </location>
</feature>
<dbReference type="GO" id="GO:0016020">
    <property type="term" value="C:membrane"/>
    <property type="evidence" value="ECO:0007669"/>
    <property type="project" value="UniProtKB-SubCell"/>
</dbReference>
<dbReference type="GO" id="GO:0006629">
    <property type="term" value="P:lipid metabolic process"/>
    <property type="evidence" value="ECO:0007669"/>
    <property type="project" value="InterPro"/>
</dbReference>
<dbReference type="GO" id="GO:0008374">
    <property type="term" value="F:O-acyltransferase activity"/>
    <property type="evidence" value="ECO:0007669"/>
    <property type="project" value="InterPro"/>
</dbReference>
<keyword evidence="7" id="KW-0012">Acyltransferase</keyword>
<evidence type="ECO:0000256" key="7">
    <source>
        <dbReference type="ARBA" id="ARBA00023315"/>
    </source>
</evidence>
<keyword evidence="6 8" id="KW-0472">Membrane</keyword>
<dbReference type="PANTHER" id="PTHR31595">
    <property type="entry name" value="LONG-CHAIN-ALCOHOL O-FATTY-ACYLTRANSFERASE 3-RELATED"/>
    <property type="match status" value="1"/>
</dbReference>
<dbReference type="EMBL" id="MVGT01004291">
    <property type="protein sequence ID" value="OVA00558.1"/>
    <property type="molecule type" value="Genomic_DNA"/>
</dbReference>
<keyword evidence="11" id="KW-1185">Reference proteome</keyword>
<evidence type="ECO:0000256" key="5">
    <source>
        <dbReference type="ARBA" id="ARBA00022989"/>
    </source>
</evidence>
<dbReference type="OMA" id="IKECKAS"/>
<name>A0A200PQV6_MACCD</name>
<proteinExistence type="inferred from homology"/>
<evidence type="ECO:0000256" key="1">
    <source>
        <dbReference type="ARBA" id="ARBA00004141"/>
    </source>
</evidence>
<feature type="domain" description="Wax synthase" evidence="9">
    <location>
        <begin position="33"/>
        <end position="119"/>
    </location>
</feature>